<name>A0A2T2YHU4_9BACT</name>
<dbReference type="Proteomes" id="UP000240357">
    <property type="component" value="Unassembled WGS sequence"/>
</dbReference>
<dbReference type="EMBL" id="PYFT01000001">
    <property type="protein sequence ID" value="PSR55070.1"/>
    <property type="molecule type" value="Genomic_DNA"/>
</dbReference>
<dbReference type="AlphaFoldDB" id="A0A2T2YHU4"/>
<evidence type="ECO:0000313" key="2">
    <source>
        <dbReference type="Proteomes" id="UP000240357"/>
    </source>
</evidence>
<dbReference type="OrthoDB" id="799366at2"/>
<keyword evidence="2" id="KW-1185">Reference proteome</keyword>
<proteinExistence type="predicted"/>
<reference evidence="1 2" key="1">
    <citation type="submission" date="2018-03" db="EMBL/GenBank/DDBJ databases">
        <title>Adhaeribacter sp. HMF7605 Genome sequencing and assembly.</title>
        <authorList>
            <person name="Kang H."/>
            <person name="Kang J."/>
            <person name="Cha I."/>
            <person name="Kim H."/>
            <person name="Joh K."/>
        </authorList>
    </citation>
    <scope>NUCLEOTIDE SEQUENCE [LARGE SCALE GENOMIC DNA]</scope>
    <source>
        <strain evidence="1 2">HMF7605</strain>
    </source>
</reference>
<protein>
    <submittedName>
        <fullName evidence="1">Uncharacterized protein</fullName>
    </submittedName>
</protein>
<dbReference type="RefSeq" id="WP_106931248.1">
    <property type="nucleotide sequence ID" value="NZ_PYFT01000001.1"/>
</dbReference>
<accession>A0A2T2YHU4</accession>
<sequence>MKKLSKIIKLAGIVCLIVLASMGVGLGGAAPILPKNRARFIETAVKTELIEVKKDNATLTESTAEIKN</sequence>
<gene>
    <name evidence="1" type="ORF">AHMF7605_16955</name>
</gene>
<comment type="caution">
    <text evidence="1">The sequence shown here is derived from an EMBL/GenBank/DDBJ whole genome shotgun (WGS) entry which is preliminary data.</text>
</comment>
<evidence type="ECO:0000313" key="1">
    <source>
        <dbReference type="EMBL" id="PSR55070.1"/>
    </source>
</evidence>
<organism evidence="1 2">
    <name type="scientific">Adhaeribacter arboris</name>
    <dbReference type="NCBI Taxonomy" id="2072846"/>
    <lineage>
        <taxon>Bacteria</taxon>
        <taxon>Pseudomonadati</taxon>
        <taxon>Bacteroidota</taxon>
        <taxon>Cytophagia</taxon>
        <taxon>Cytophagales</taxon>
        <taxon>Hymenobacteraceae</taxon>
        <taxon>Adhaeribacter</taxon>
    </lineage>
</organism>